<accession>A0ACC0XCK7</accession>
<evidence type="ECO:0000313" key="1">
    <source>
        <dbReference type="EMBL" id="KAJ0014321.1"/>
    </source>
</evidence>
<comment type="caution">
    <text evidence="1">The sequence shown here is derived from an EMBL/GenBank/DDBJ whole genome shotgun (WGS) entry which is preliminary data.</text>
</comment>
<evidence type="ECO:0000313" key="2">
    <source>
        <dbReference type="Proteomes" id="UP001163603"/>
    </source>
</evidence>
<proteinExistence type="predicted"/>
<keyword evidence="2" id="KW-1185">Reference proteome</keyword>
<name>A0ACC0XCK7_9ROSI</name>
<organism evidence="1 2">
    <name type="scientific">Pistacia integerrima</name>
    <dbReference type="NCBI Taxonomy" id="434235"/>
    <lineage>
        <taxon>Eukaryota</taxon>
        <taxon>Viridiplantae</taxon>
        <taxon>Streptophyta</taxon>
        <taxon>Embryophyta</taxon>
        <taxon>Tracheophyta</taxon>
        <taxon>Spermatophyta</taxon>
        <taxon>Magnoliopsida</taxon>
        <taxon>eudicotyledons</taxon>
        <taxon>Gunneridae</taxon>
        <taxon>Pentapetalae</taxon>
        <taxon>rosids</taxon>
        <taxon>malvids</taxon>
        <taxon>Sapindales</taxon>
        <taxon>Anacardiaceae</taxon>
        <taxon>Pistacia</taxon>
    </lineage>
</organism>
<dbReference type="EMBL" id="CM047748">
    <property type="protein sequence ID" value="KAJ0014321.1"/>
    <property type="molecule type" value="Genomic_DNA"/>
</dbReference>
<dbReference type="Proteomes" id="UP001163603">
    <property type="component" value="Chromosome 13"/>
</dbReference>
<protein>
    <submittedName>
        <fullName evidence="1">Uncharacterized protein</fullName>
    </submittedName>
</protein>
<reference evidence="2" key="1">
    <citation type="journal article" date="2023" name="G3 (Bethesda)">
        <title>Genome assembly and association tests identify interacting loci associated with vigor, precocity, and sex in interspecific pistachio rootstocks.</title>
        <authorList>
            <person name="Palmer W."/>
            <person name="Jacygrad E."/>
            <person name="Sagayaradj S."/>
            <person name="Cavanaugh K."/>
            <person name="Han R."/>
            <person name="Bertier L."/>
            <person name="Beede B."/>
            <person name="Kafkas S."/>
            <person name="Golino D."/>
            <person name="Preece J."/>
            <person name="Michelmore R."/>
        </authorList>
    </citation>
    <scope>NUCLEOTIDE SEQUENCE [LARGE SCALE GENOMIC DNA]</scope>
</reference>
<sequence length="53" mass="6434">MQRGYALPKITKLAIQHNHLISDFDFVLFHLYFSVFQWLLQLNDLCFIWYTAL</sequence>
<gene>
    <name evidence="1" type="ORF">Pint_21681</name>
</gene>